<evidence type="ECO:0000259" key="10">
    <source>
        <dbReference type="PROSITE" id="PS50808"/>
    </source>
</evidence>
<dbReference type="InterPro" id="IPR012337">
    <property type="entry name" value="RNaseH-like_sf"/>
</dbReference>
<sequence>MAGRKQDDIWVHFERYTTEGVAGWKARCKLCKKEMQGVVNRLKQHYSSCSMQDHPIIAENESIDLVARSTALCGEVPDTSLFAKEKRPRITHIGEYVMKTSKSEAELLDLQIARYIYATNTPFIAVEHPEFMKLIKMLRPGYIPPNRHDIGNKLLNNVQGSLLDTCRKTLEDKTVSLSLDGWSNVHNEPVVCVSVTTDKGGTFLTETIDTSGHSHTSEYLAELAADAIISCEINFRCHVRNVVTDNAANMAKMRRDLQKRIPNEILTYGCSAHLLNLLAQDVQITGVKEQVVQIVKYFRHTHLPAARYKQAGGNSLVIPHEIRWNTLTDCLKSYISNWHILVQVCEEYRDEINSNIGNKVKNYSIKRNAEDLFIRLKPISVALDRIQRENAIISDTVEVWKTLYEDLLSSQQPAHVLRKVDERAAQAISPAHFSANLIDPRYRGRKLTEKEATDAMEYIHQHCPNAMATVLQFKAGYDPFKSYMFSDDVVDNITPACWWASMHGTLGKDITKVAEQLLTAIASSAGIERIFSTFGYIQSKTRNRLGIEKAAKLVFVYRILNMKN</sequence>
<dbReference type="SUPFAM" id="SSF53098">
    <property type="entry name" value="Ribonuclease H-like"/>
    <property type="match status" value="1"/>
</dbReference>
<dbReference type="GO" id="GO:0046983">
    <property type="term" value="F:protein dimerization activity"/>
    <property type="evidence" value="ECO:0007669"/>
    <property type="project" value="InterPro"/>
</dbReference>
<proteinExistence type="predicted"/>
<keyword evidence="3 9" id="KW-0863">Zinc-finger</keyword>
<evidence type="ECO:0000256" key="5">
    <source>
        <dbReference type="ARBA" id="ARBA00023015"/>
    </source>
</evidence>
<evidence type="ECO:0000256" key="8">
    <source>
        <dbReference type="ARBA" id="ARBA00023242"/>
    </source>
</evidence>
<evidence type="ECO:0000256" key="6">
    <source>
        <dbReference type="ARBA" id="ARBA00023125"/>
    </source>
</evidence>
<protein>
    <submittedName>
        <fullName evidence="11">Transposase</fullName>
    </submittedName>
</protein>
<keyword evidence="5" id="KW-0805">Transcription regulation</keyword>
<dbReference type="PANTHER" id="PTHR46481:SF10">
    <property type="entry name" value="ZINC FINGER BED DOMAIN-CONTAINING PROTEIN 39"/>
    <property type="match status" value="1"/>
</dbReference>
<reference evidence="11 12" key="1">
    <citation type="journal article" date="2023" name="BMC Biol.">
        <title>The compact genome of the sponge Oopsacas minuta (Hexactinellida) is lacking key metazoan core genes.</title>
        <authorList>
            <person name="Santini S."/>
            <person name="Schenkelaars Q."/>
            <person name="Jourda C."/>
            <person name="Duchesne M."/>
            <person name="Belahbib H."/>
            <person name="Rocher C."/>
            <person name="Selva M."/>
            <person name="Riesgo A."/>
            <person name="Vervoort M."/>
            <person name="Leys S.P."/>
            <person name="Kodjabachian L."/>
            <person name="Le Bivic A."/>
            <person name="Borchiellini C."/>
            <person name="Claverie J.M."/>
            <person name="Renard E."/>
        </authorList>
    </citation>
    <scope>NUCLEOTIDE SEQUENCE [LARGE SCALE GENOMIC DNA]</scope>
    <source>
        <strain evidence="11">SPO-2</strain>
    </source>
</reference>
<name>A0AAV7JPH9_9METZ</name>
<keyword evidence="8" id="KW-0539">Nucleus</keyword>
<dbReference type="InterPro" id="IPR008906">
    <property type="entry name" value="HATC_C_dom"/>
</dbReference>
<dbReference type="InterPro" id="IPR052035">
    <property type="entry name" value="ZnF_BED_domain_contain"/>
</dbReference>
<dbReference type="PANTHER" id="PTHR46481">
    <property type="entry name" value="ZINC FINGER BED DOMAIN-CONTAINING PROTEIN 4"/>
    <property type="match status" value="1"/>
</dbReference>
<accession>A0AAV7JPH9</accession>
<evidence type="ECO:0000256" key="9">
    <source>
        <dbReference type="PROSITE-ProRule" id="PRU00027"/>
    </source>
</evidence>
<dbReference type="PROSITE" id="PS50808">
    <property type="entry name" value="ZF_BED"/>
    <property type="match status" value="1"/>
</dbReference>
<dbReference type="Pfam" id="PF05699">
    <property type="entry name" value="Dimer_Tnp_hAT"/>
    <property type="match status" value="1"/>
</dbReference>
<keyword evidence="6" id="KW-0238">DNA-binding</keyword>
<organism evidence="11 12">
    <name type="scientific">Oopsacas minuta</name>
    <dbReference type="NCBI Taxonomy" id="111878"/>
    <lineage>
        <taxon>Eukaryota</taxon>
        <taxon>Metazoa</taxon>
        <taxon>Porifera</taxon>
        <taxon>Hexactinellida</taxon>
        <taxon>Hexasterophora</taxon>
        <taxon>Lyssacinosida</taxon>
        <taxon>Leucopsacidae</taxon>
        <taxon>Oopsacas</taxon>
    </lineage>
</organism>
<dbReference type="AlphaFoldDB" id="A0AAV7JPH9"/>
<keyword evidence="4" id="KW-0862">Zinc</keyword>
<evidence type="ECO:0000313" key="12">
    <source>
        <dbReference type="Proteomes" id="UP001165289"/>
    </source>
</evidence>
<gene>
    <name evidence="11" type="ORF">LOD99_7772</name>
</gene>
<dbReference type="Pfam" id="PF04937">
    <property type="entry name" value="DUF659"/>
    <property type="match status" value="1"/>
</dbReference>
<evidence type="ECO:0000256" key="1">
    <source>
        <dbReference type="ARBA" id="ARBA00004123"/>
    </source>
</evidence>
<evidence type="ECO:0000256" key="3">
    <source>
        <dbReference type="ARBA" id="ARBA00022771"/>
    </source>
</evidence>
<keyword evidence="7" id="KW-0804">Transcription</keyword>
<evidence type="ECO:0000313" key="11">
    <source>
        <dbReference type="EMBL" id="KAI6650721.1"/>
    </source>
</evidence>
<evidence type="ECO:0000256" key="4">
    <source>
        <dbReference type="ARBA" id="ARBA00022833"/>
    </source>
</evidence>
<dbReference type="Proteomes" id="UP001165289">
    <property type="component" value="Unassembled WGS sequence"/>
</dbReference>
<evidence type="ECO:0000256" key="2">
    <source>
        <dbReference type="ARBA" id="ARBA00022723"/>
    </source>
</evidence>
<dbReference type="EMBL" id="JAKMXF010000310">
    <property type="protein sequence ID" value="KAI6650721.1"/>
    <property type="molecule type" value="Genomic_DNA"/>
</dbReference>
<feature type="domain" description="BED-type" evidence="10">
    <location>
        <begin position="4"/>
        <end position="61"/>
    </location>
</feature>
<dbReference type="GO" id="GO:0003677">
    <property type="term" value="F:DNA binding"/>
    <property type="evidence" value="ECO:0007669"/>
    <property type="project" value="UniProtKB-KW"/>
</dbReference>
<evidence type="ECO:0000256" key="7">
    <source>
        <dbReference type="ARBA" id="ARBA00023163"/>
    </source>
</evidence>
<comment type="subcellular location">
    <subcellularLocation>
        <location evidence="1">Nucleus</location>
    </subcellularLocation>
</comment>
<dbReference type="InterPro" id="IPR003656">
    <property type="entry name" value="Znf_BED"/>
</dbReference>
<dbReference type="GO" id="GO:0005634">
    <property type="term" value="C:nucleus"/>
    <property type="evidence" value="ECO:0007669"/>
    <property type="project" value="UniProtKB-SubCell"/>
</dbReference>
<keyword evidence="2" id="KW-0479">Metal-binding</keyword>
<comment type="caution">
    <text evidence="11">The sequence shown here is derived from an EMBL/GenBank/DDBJ whole genome shotgun (WGS) entry which is preliminary data.</text>
</comment>
<keyword evidence="12" id="KW-1185">Reference proteome</keyword>
<dbReference type="GO" id="GO:0008270">
    <property type="term" value="F:zinc ion binding"/>
    <property type="evidence" value="ECO:0007669"/>
    <property type="project" value="UniProtKB-KW"/>
</dbReference>
<dbReference type="InterPro" id="IPR007021">
    <property type="entry name" value="DUF659"/>
</dbReference>